<protein>
    <recommendedName>
        <fullName evidence="2">SpoVT-AbrB domain-containing protein</fullName>
    </recommendedName>
</protein>
<sequence length="82" mass="9376">MLTSTITRKGQLTLPVRLRRELEIKPSDKVVFIKRKDKIYIEKLATIDDLFGSLSNPKVKPLSIAEMKRSVEKGMFSKNDIA</sequence>
<dbReference type="SMART" id="SM00966">
    <property type="entry name" value="SpoVT_AbrB"/>
    <property type="match status" value="1"/>
</dbReference>
<dbReference type="Gene3D" id="2.10.260.10">
    <property type="match status" value="1"/>
</dbReference>
<evidence type="ECO:0000256" key="1">
    <source>
        <dbReference type="PROSITE-ProRule" id="PRU01076"/>
    </source>
</evidence>
<gene>
    <name evidence="3" type="ORF">UT08_C0002G0066</name>
</gene>
<feature type="domain" description="SpoVT-AbrB" evidence="2">
    <location>
        <begin position="1"/>
        <end position="46"/>
    </location>
</feature>
<dbReference type="InterPro" id="IPR007159">
    <property type="entry name" value="SpoVT-AbrB_dom"/>
</dbReference>
<evidence type="ECO:0000313" key="4">
    <source>
        <dbReference type="Proteomes" id="UP000034081"/>
    </source>
</evidence>
<evidence type="ECO:0000259" key="2">
    <source>
        <dbReference type="PROSITE" id="PS51740"/>
    </source>
</evidence>
<reference evidence="3 4" key="1">
    <citation type="journal article" date="2015" name="Nature">
        <title>rRNA introns, odd ribosomes, and small enigmatic genomes across a large radiation of phyla.</title>
        <authorList>
            <person name="Brown C.T."/>
            <person name="Hug L.A."/>
            <person name="Thomas B.C."/>
            <person name="Sharon I."/>
            <person name="Castelle C.J."/>
            <person name="Singh A."/>
            <person name="Wilkins M.J."/>
            <person name="Williams K.H."/>
            <person name="Banfield J.F."/>
        </authorList>
    </citation>
    <scope>NUCLEOTIDE SEQUENCE [LARGE SCALE GENOMIC DNA]</scope>
</reference>
<keyword evidence="1" id="KW-0238">DNA-binding</keyword>
<name>A0A0G0NJE9_9BACT</name>
<dbReference type="Pfam" id="PF04014">
    <property type="entry name" value="MazE_antitoxin"/>
    <property type="match status" value="1"/>
</dbReference>
<accession>A0A0G0NJE9</accession>
<dbReference type="NCBIfam" id="TIGR01439">
    <property type="entry name" value="lp_hng_hel_AbrB"/>
    <property type="match status" value="1"/>
</dbReference>
<dbReference type="GO" id="GO:0003677">
    <property type="term" value="F:DNA binding"/>
    <property type="evidence" value="ECO:0007669"/>
    <property type="project" value="UniProtKB-UniRule"/>
</dbReference>
<dbReference type="Proteomes" id="UP000034081">
    <property type="component" value="Unassembled WGS sequence"/>
</dbReference>
<dbReference type="PROSITE" id="PS51740">
    <property type="entry name" value="SPOVT_ABRB"/>
    <property type="match status" value="1"/>
</dbReference>
<dbReference type="STRING" id="1618570.UT08_C0002G0066"/>
<evidence type="ECO:0000313" key="3">
    <source>
        <dbReference type="EMBL" id="KKQ86044.1"/>
    </source>
</evidence>
<organism evidence="3 4">
    <name type="scientific">Candidatus Woesebacteria bacterium GW2011_GWB1_38_8</name>
    <dbReference type="NCBI Taxonomy" id="1618570"/>
    <lineage>
        <taxon>Bacteria</taxon>
        <taxon>Candidatus Woeseibacteriota</taxon>
    </lineage>
</organism>
<comment type="caution">
    <text evidence="3">The sequence shown here is derived from an EMBL/GenBank/DDBJ whole genome shotgun (WGS) entry which is preliminary data.</text>
</comment>
<proteinExistence type="predicted"/>
<dbReference type="SUPFAM" id="SSF89447">
    <property type="entry name" value="AbrB/MazE/MraZ-like"/>
    <property type="match status" value="1"/>
</dbReference>
<dbReference type="InterPro" id="IPR037914">
    <property type="entry name" value="SpoVT-AbrB_sf"/>
</dbReference>
<dbReference type="EMBL" id="LBVL01000002">
    <property type="protein sequence ID" value="KKQ86044.1"/>
    <property type="molecule type" value="Genomic_DNA"/>
</dbReference>
<dbReference type="AlphaFoldDB" id="A0A0G0NJE9"/>